<dbReference type="Proteomes" id="UP000288212">
    <property type="component" value="Unassembled WGS sequence"/>
</dbReference>
<protein>
    <recommendedName>
        <fullName evidence="2">DUF4236 domain-containing protein</fullName>
    </recommendedName>
</protein>
<feature type="domain" description="DUF4236" evidence="2">
    <location>
        <begin position="3"/>
        <end position="56"/>
    </location>
</feature>
<reference evidence="3 4" key="1">
    <citation type="journal article" date="2011" name="Front. Microbiol.">
        <title>Genomic signatures of strain selection and enhancement in Bacillus atrophaeus var. globigii, a historical biowarfare simulant.</title>
        <authorList>
            <person name="Gibbons H.S."/>
            <person name="Broomall S.M."/>
            <person name="McNew L.A."/>
            <person name="Daligault H."/>
            <person name="Chapman C."/>
            <person name="Bruce D."/>
            <person name="Karavis M."/>
            <person name="Krepps M."/>
            <person name="McGregor P.A."/>
            <person name="Hong C."/>
            <person name="Park K.H."/>
            <person name="Akmal A."/>
            <person name="Feldman A."/>
            <person name="Lin J.S."/>
            <person name="Chang W.E."/>
            <person name="Higgs B.W."/>
            <person name="Demirev P."/>
            <person name="Lindquist J."/>
            <person name="Liem A."/>
            <person name="Fochler E."/>
            <person name="Read T.D."/>
            <person name="Tapia R."/>
            <person name="Johnson S."/>
            <person name="Bishop-Lilly K.A."/>
            <person name="Detter C."/>
            <person name="Han C."/>
            <person name="Sozhamannan S."/>
            <person name="Rosenzweig C.N."/>
            <person name="Skowronski E.W."/>
        </authorList>
    </citation>
    <scope>NUCLEOTIDE SEQUENCE [LARGE SCALE GENOMIC DNA]</scope>
    <source>
        <strain evidence="3 4">AK5</strain>
    </source>
</reference>
<dbReference type="AlphaFoldDB" id="A0A432VUG5"/>
<evidence type="ECO:0000313" key="3">
    <source>
        <dbReference type="EMBL" id="RUO20174.1"/>
    </source>
</evidence>
<sequence>MAFRFQRRVRILPGVRLNFGKTGVSVSAGIRGAGVTAGRRGVYGNVGAPGTGMSYRTRLDKNKAHQRRVDRAQNYRQSGLQGAGHVTLKCDDRGKLTMLEPDGSPASPAVTRHVWENHADQVRLFLAKEIEKINDDQDLLVNIHHDTPTLDTPSPEYDRVPFALEAPSFPNLPELPAQPLTRAQRWWHRIFRSLDERRIAANSADQDRWEKEFQRIERERNELEQKHATELAAWHSDKSRHDQEQQAAAASFAQRLQHDIDFMSDLLEEELSQLDWPRETHVDFEIKDKTLSLDIDLPTAETFPSREASLNQAGRRLLIKEKSATQQRKEYAQHIHGVVLRVIGVAFVTLPAIETIEVAAYTQAVNHATGHSEDQYLLQVTVRREEWQTLNLSEPERIDPVSALALFNLRRDMTKTGIFRPISI</sequence>
<keyword evidence="4" id="KW-1185">Reference proteome</keyword>
<dbReference type="InterPro" id="IPR025330">
    <property type="entry name" value="DUF4236"/>
</dbReference>
<evidence type="ECO:0000256" key="1">
    <source>
        <dbReference type="SAM" id="Coils"/>
    </source>
</evidence>
<dbReference type="OrthoDB" id="983149at2"/>
<organism evidence="3 4">
    <name type="scientific">Aliidiomarina haloalkalitolerans</name>
    <dbReference type="NCBI Taxonomy" id="859059"/>
    <lineage>
        <taxon>Bacteria</taxon>
        <taxon>Pseudomonadati</taxon>
        <taxon>Pseudomonadota</taxon>
        <taxon>Gammaproteobacteria</taxon>
        <taxon>Alteromonadales</taxon>
        <taxon>Idiomarinaceae</taxon>
        <taxon>Aliidiomarina</taxon>
    </lineage>
</organism>
<dbReference type="EMBL" id="PIPI01000003">
    <property type="protein sequence ID" value="RUO20174.1"/>
    <property type="molecule type" value="Genomic_DNA"/>
</dbReference>
<feature type="coiled-coil region" evidence="1">
    <location>
        <begin position="206"/>
        <end position="233"/>
    </location>
</feature>
<name>A0A432VUG5_9GAMM</name>
<dbReference type="Pfam" id="PF14020">
    <property type="entry name" value="DUF4236"/>
    <property type="match status" value="1"/>
</dbReference>
<evidence type="ECO:0000259" key="2">
    <source>
        <dbReference type="Pfam" id="PF14020"/>
    </source>
</evidence>
<keyword evidence="1" id="KW-0175">Coiled coil</keyword>
<accession>A0A432VUG5</accession>
<comment type="caution">
    <text evidence="3">The sequence shown here is derived from an EMBL/GenBank/DDBJ whole genome shotgun (WGS) entry which is preliminary data.</text>
</comment>
<gene>
    <name evidence="3" type="ORF">CWE06_05990</name>
</gene>
<dbReference type="RefSeq" id="WP_126792166.1">
    <property type="nucleotide sequence ID" value="NZ_PIPI01000003.1"/>
</dbReference>
<evidence type="ECO:0000313" key="4">
    <source>
        <dbReference type="Proteomes" id="UP000288212"/>
    </source>
</evidence>
<proteinExistence type="predicted"/>